<protein>
    <submittedName>
        <fullName evidence="3">Uncharacterized protein</fullName>
    </submittedName>
</protein>
<evidence type="ECO:0000256" key="1">
    <source>
        <dbReference type="SAM" id="MobiDB-lite"/>
    </source>
</evidence>
<organism evidence="3 4">
    <name type="scientific">Coniella lustricola</name>
    <dbReference type="NCBI Taxonomy" id="2025994"/>
    <lineage>
        <taxon>Eukaryota</taxon>
        <taxon>Fungi</taxon>
        <taxon>Dikarya</taxon>
        <taxon>Ascomycota</taxon>
        <taxon>Pezizomycotina</taxon>
        <taxon>Sordariomycetes</taxon>
        <taxon>Sordariomycetidae</taxon>
        <taxon>Diaporthales</taxon>
        <taxon>Schizoparmaceae</taxon>
        <taxon>Coniella</taxon>
    </lineage>
</organism>
<accession>A0A2T2ZWT1</accession>
<dbReference type="Proteomes" id="UP000241462">
    <property type="component" value="Unassembled WGS sequence"/>
</dbReference>
<evidence type="ECO:0000313" key="3">
    <source>
        <dbReference type="EMBL" id="PSR78673.1"/>
    </source>
</evidence>
<evidence type="ECO:0000313" key="4">
    <source>
        <dbReference type="Proteomes" id="UP000241462"/>
    </source>
</evidence>
<sequence length="173" mass="18305">MMVVVVVVMMMRGFAIDNGAPLAHRVKGTPLLLEPRQLGLGTLEIIAQLQHSPFLGGNGVYKIVCIDGGSGSGRVPGRGRQGRQGSGNGGWPRGRIGGQRDGQRQRETVGVARGRRQGAGGAGAKRGRRRVKGHVGRRQRRGRGRRRCGGGGGGGRRRRVCAREPRHVTPAGG</sequence>
<feature type="region of interest" description="Disordered" evidence="1">
    <location>
        <begin position="72"/>
        <end position="159"/>
    </location>
</feature>
<evidence type="ECO:0000256" key="2">
    <source>
        <dbReference type="SAM" id="SignalP"/>
    </source>
</evidence>
<feature type="signal peptide" evidence="2">
    <location>
        <begin position="1"/>
        <end position="15"/>
    </location>
</feature>
<feature type="chain" id="PRO_5015542301" evidence="2">
    <location>
        <begin position="16"/>
        <end position="173"/>
    </location>
</feature>
<feature type="compositionally biased region" description="Basic residues" evidence="1">
    <location>
        <begin position="125"/>
        <end position="148"/>
    </location>
</feature>
<feature type="compositionally biased region" description="Gly residues" evidence="1">
    <location>
        <begin position="82"/>
        <end position="100"/>
    </location>
</feature>
<name>A0A2T2ZWT1_9PEZI</name>
<dbReference type="AlphaFoldDB" id="A0A2T2ZWT1"/>
<keyword evidence="2" id="KW-0732">Signal</keyword>
<proteinExistence type="predicted"/>
<keyword evidence="4" id="KW-1185">Reference proteome</keyword>
<gene>
    <name evidence="3" type="ORF">BD289DRAFT_443592</name>
</gene>
<dbReference type="InParanoid" id="A0A2T2ZWT1"/>
<dbReference type="EMBL" id="KZ678598">
    <property type="protein sequence ID" value="PSR78673.1"/>
    <property type="molecule type" value="Genomic_DNA"/>
</dbReference>
<reference evidence="3 4" key="1">
    <citation type="journal article" date="2018" name="Mycol. Prog.">
        <title>Coniella lustricola, a new species from submerged detritus.</title>
        <authorList>
            <person name="Raudabaugh D.B."/>
            <person name="Iturriaga T."/>
            <person name="Carver A."/>
            <person name="Mondo S."/>
            <person name="Pangilinan J."/>
            <person name="Lipzen A."/>
            <person name="He G."/>
            <person name="Amirebrahimi M."/>
            <person name="Grigoriev I.V."/>
            <person name="Miller A.N."/>
        </authorList>
    </citation>
    <scope>NUCLEOTIDE SEQUENCE [LARGE SCALE GENOMIC DNA]</scope>
    <source>
        <strain evidence="3 4">B22-T-1</strain>
    </source>
</reference>